<name>A0A7J0E770_9ERIC</name>
<keyword evidence="2" id="KW-0806">Transcription termination</keyword>
<dbReference type="PANTHER" id="PTHR13068:SF135">
    <property type="entry name" value="TRANSCRIPTION TERMINATION FACTOR MTERF8, CHLOROPLASTIC"/>
    <property type="match status" value="1"/>
</dbReference>
<comment type="caution">
    <text evidence="4">The sequence shown here is derived from an EMBL/GenBank/DDBJ whole genome shotgun (WGS) entry which is preliminary data.</text>
</comment>
<evidence type="ECO:0000313" key="5">
    <source>
        <dbReference type="Proteomes" id="UP000585474"/>
    </source>
</evidence>
<accession>A0A7J0E770</accession>
<organism evidence="4 5">
    <name type="scientific">Actinidia rufa</name>
    <dbReference type="NCBI Taxonomy" id="165716"/>
    <lineage>
        <taxon>Eukaryota</taxon>
        <taxon>Viridiplantae</taxon>
        <taxon>Streptophyta</taxon>
        <taxon>Embryophyta</taxon>
        <taxon>Tracheophyta</taxon>
        <taxon>Spermatophyta</taxon>
        <taxon>Magnoliopsida</taxon>
        <taxon>eudicotyledons</taxon>
        <taxon>Gunneridae</taxon>
        <taxon>Pentapetalae</taxon>
        <taxon>asterids</taxon>
        <taxon>Ericales</taxon>
        <taxon>Actinidiaceae</taxon>
        <taxon>Actinidia</taxon>
    </lineage>
</organism>
<sequence length="555" mass="63176">MSCSLYPPLKPPSRFLAPATSHHHGFLSIDKLSRTRNSDLIHLQLSNRIIVQSNITSAGDPSPDIDLTLFSLFQEIGIDERGTELILEHNLALRARPFDSIRSRIQFLQQIGINAFALGRLVLKRPDLLTAIEVESLICFLRYDLESKIEPSQIERFLNTTDPRFFVDFEGNVKLLLHHGIPQEKIGHVLNNVNLSKALCLKSAEEIERTINFLKRFGGVELILRRPAILNYDMESQLIPRIGVLTELSGGDEVATGTVLRKLPAILAYSAEHLKDHIEFLRSFAGLTDQEIFKIVLVYPNLFSASRKRKLHPRIDFLKQCGLNSNEIFKFLTKAPLFVSLSFGENLAYKLVFLVKIGYENRTKDLAMAMGAVTRTSCKNLQEVIGLFLNHGLSCNDILTMSKKHPQILQYCHKSLEEKMDYLIDEMGREVGELLAFPAFLGYKLDGRIKHRYEVKRKILGEGMSINKLLSESAERFSLKKEEKKKSRTVYKNMDNSAFAIEKRQSNSCLLKIEKEITCERGKCDVSYKIWEMVLRKIDLGKITCGSLLFICIAN</sequence>
<protein>
    <submittedName>
        <fullName evidence="4">Plastid transcriptionally active 15</fullName>
    </submittedName>
</protein>
<proteinExistence type="inferred from homology"/>
<keyword evidence="5" id="KW-1185">Reference proteome</keyword>
<dbReference type="InterPro" id="IPR038538">
    <property type="entry name" value="MTERF_sf"/>
</dbReference>
<dbReference type="InterPro" id="IPR003690">
    <property type="entry name" value="MTERF"/>
</dbReference>
<dbReference type="OrthoDB" id="637682at2759"/>
<evidence type="ECO:0000256" key="3">
    <source>
        <dbReference type="ARBA" id="ARBA00022946"/>
    </source>
</evidence>
<dbReference type="GO" id="GO:0003676">
    <property type="term" value="F:nucleic acid binding"/>
    <property type="evidence" value="ECO:0007669"/>
    <property type="project" value="InterPro"/>
</dbReference>
<dbReference type="EMBL" id="BJWL01000002">
    <property type="protein sequence ID" value="GFY81789.1"/>
    <property type="molecule type" value="Genomic_DNA"/>
</dbReference>
<keyword evidence="2" id="KW-0805">Transcription regulation</keyword>
<dbReference type="SMART" id="SM00733">
    <property type="entry name" value="Mterf"/>
    <property type="match status" value="7"/>
</dbReference>
<dbReference type="PANTHER" id="PTHR13068">
    <property type="entry name" value="CGI-12 PROTEIN-RELATED"/>
    <property type="match status" value="1"/>
</dbReference>
<keyword evidence="3" id="KW-0809">Transit peptide</keyword>
<dbReference type="GO" id="GO:0006353">
    <property type="term" value="P:DNA-templated transcription termination"/>
    <property type="evidence" value="ECO:0007669"/>
    <property type="project" value="UniProtKB-KW"/>
</dbReference>
<dbReference type="AlphaFoldDB" id="A0A7J0E770"/>
<gene>
    <name evidence="4" type="ORF">Acr_02g0000290</name>
</gene>
<comment type="similarity">
    <text evidence="1">Belongs to the mTERF family.</text>
</comment>
<reference evidence="4 5" key="1">
    <citation type="submission" date="2019-07" db="EMBL/GenBank/DDBJ databases">
        <title>De Novo Assembly of kiwifruit Actinidia rufa.</title>
        <authorList>
            <person name="Sugita-Konishi S."/>
            <person name="Sato K."/>
            <person name="Mori E."/>
            <person name="Abe Y."/>
            <person name="Kisaki G."/>
            <person name="Hamano K."/>
            <person name="Suezawa K."/>
            <person name="Otani M."/>
            <person name="Fukuda T."/>
            <person name="Manabe T."/>
            <person name="Gomi K."/>
            <person name="Tabuchi M."/>
            <person name="Akimitsu K."/>
            <person name="Kataoka I."/>
        </authorList>
    </citation>
    <scope>NUCLEOTIDE SEQUENCE [LARGE SCALE GENOMIC DNA]</scope>
    <source>
        <strain evidence="5">cv. Fuchu</strain>
    </source>
</reference>
<evidence type="ECO:0000256" key="1">
    <source>
        <dbReference type="ARBA" id="ARBA00007692"/>
    </source>
</evidence>
<dbReference type="Proteomes" id="UP000585474">
    <property type="component" value="Unassembled WGS sequence"/>
</dbReference>
<dbReference type="Pfam" id="PF02536">
    <property type="entry name" value="mTERF"/>
    <property type="match status" value="1"/>
</dbReference>
<keyword evidence="2" id="KW-0804">Transcription</keyword>
<evidence type="ECO:0000313" key="4">
    <source>
        <dbReference type="EMBL" id="GFY81789.1"/>
    </source>
</evidence>
<dbReference type="Gene3D" id="1.25.70.10">
    <property type="entry name" value="Transcription termination factor 3, mitochondrial"/>
    <property type="match status" value="2"/>
</dbReference>
<evidence type="ECO:0000256" key="2">
    <source>
        <dbReference type="ARBA" id="ARBA00022472"/>
    </source>
</evidence>